<accession>A0A5B7H0B6</accession>
<protein>
    <submittedName>
        <fullName evidence="1">Uncharacterized protein</fullName>
    </submittedName>
</protein>
<gene>
    <name evidence="1" type="ORF">E2C01_058619</name>
</gene>
<reference evidence="1 2" key="1">
    <citation type="submission" date="2019-05" db="EMBL/GenBank/DDBJ databases">
        <title>Another draft genome of Portunus trituberculatus and its Hox gene families provides insights of decapod evolution.</title>
        <authorList>
            <person name="Jeong J.-H."/>
            <person name="Song I."/>
            <person name="Kim S."/>
            <person name="Choi T."/>
            <person name="Kim D."/>
            <person name="Ryu S."/>
            <person name="Kim W."/>
        </authorList>
    </citation>
    <scope>NUCLEOTIDE SEQUENCE [LARGE SCALE GENOMIC DNA]</scope>
    <source>
        <tissue evidence="1">Muscle</tissue>
    </source>
</reference>
<name>A0A5B7H0B6_PORTR</name>
<dbReference type="Proteomes" id="UP000324222">
    <property type="component" value="Unassembled WGS sequence"/>
</dbReference>
<dbReference type="AlphaFoldDB" id="A0A5B7H0B6"/>
<comment type="caution">
    <text evidence="1">The sequence shown here is derived from an EMBL/GenBank/DDBJ whole genome shotgun (WGS) entry which is preliminary data.</text>
</comment>
<proteinExistence type="predicted"/>
<sequence>MVPCPPLLPPTLIIYLVSLQTTPPPILPLISRTFITPLLPLHFHQHHNNGTSTLFTHQRVARLKTSTMALLFSAATLWCPSGVASLYSTAIIYGGSRLSSGGRQGVRVGPSVTVTSLWCLCTPREERGSRGGGGRVFALHSSSTCPLHSLIVSLCVASLPPIHDFFGCSTWTISNSRKIVRVASGVPLRREALFPARPPIVLSTPPAASSGKK</sequence>
<dbReference type="EMBL" id="VSRR010022188">
    <property type="protein sequence ID" value="MPC64502.1"/>
    <property type="molecule type" value="Genomic_DNA"/>
</dbReference>
<keyword evidence="2" id="KW-1185">Reference proteome</keyword>
<organism evidence="1 2">
    <name type="scientific">Portunus trituberculatus</name>
    <name type="common">Swimming crab</name>
    <name type="synonym">Neptunus trituberculatus</name>
    <dbReference type="NCBI Taxonomy" id="210409"/>
    <lineage>
        <taxon>Eukaryota</taxon>
        <taxon>Metazoa</taxon>
        <taxon>Ecdysozoa</taxon>
        <taxon>Arthropoda</taxon>
        <taxon>Crustacea</taxon>
        <taxon>Multicrustacea</taxon>
        <taxon>Malacostraca</taxon>
        <taxon>Eumalacostraca</taxon>
        <taxon>Eucarida</taxon>
        <taxon>Decapoda</taxon>
        <taxon>Pleocyemata</taxon>
        <taxon>Brachyura</taxon>
        <taxon>Eubrachyura</taxon>
        <taxon>Portunoidea</taxon>
        <taxon>Portunidae</taxon>
        <taxon>Portuninae</taxon>
        <taxon>Portunus</taxon>
    </lineage>
</organism>
<evidence type="ECO:0000313" key="1">
    <source>
        <dbReference type="EMBL" id="MPC64502.1"/>
    </source>
</evidence>
<evidence type="ECO:0000313" key="2">
    <source>
        <dbReference type="Proteomes" id="UP000324222"/>
    </source>
</evidence>